<keyword evidence="2" id="KW-1133">Transmembrane helix</keyword>
<feature type="compositionally biased region" description="Low complexity" evidence="1">
    <location>
        <begin position="246"/>
        <end position="274"/>
    </location>
</feature>
<keyword evidence="2" id="KW-0812">Transmembrane</keyword>
<evidence type="ECO:0000256" key="2">
    <source>
        <dbReference type="SAM" id="Phobius"/>
    </source>
</evidence>
<dbReference type="AlphaFoldDB" id="A0A162H402"/>
<organism evidence="3 4">
    <name type="scientific">Bdellovibrio bacteriovorus</name>
    <dbReference type="NCBI Taxonomy" id="959"/>
    <lineage>
        <taxon>Bacteria</taxon>
        <taxon>Pseudomonadati</taxon>
        <taxon>Bdellovibrionota</taxon>
        <taxon>Bdellovibrionia</taxon>
        <taxon>Bdellovibrionales</taxon>
        <taxon>Pseudobdellovibrionaceae</taxon>
        <taxon>Bdellovibrio</taxon>
    </lineage>
</organism>
<keyword evidence="2" id="KW-0472">Membrane</keyword>
<evidence type="ECO:0000313" key="3">
    <source>
        <dbReference type="EMBL" id="KYG69619.1"/>
    </source>
</evidence>
<dbReference type="EMBL" id="LUKD01000001">
    <property type="protein sequence ID" value="KYG69619.1"/>
    <property type="molecule type" value="Genomic_DNA"/>
</dbReference>
<dbReference type="Gene3D" id="1.20.58.60">
    <property type="match status" value="1"/>
</dbReference>
<evidence type="ECO:0000256" key="1">
    <source>
        <dbReference type="SAM" id="MobiDB-lite"/>
    </source>
</evidence>
<feature type="region of interest" description="Disordered" evidence="1">
    <location>
        <begin position="210"/>
        <end position="275"/>
    </location>
</feature>
<sequence length="330" mass="34320">MTMDKFLSFWDHYNTRIIEGLVALVILLSLILAYRSFFAKKSKGDSVDAGNGLDAAQLEKTLQKILENQQSGGGGKASRSAHAEDLSTDVDLDAMEQSSLSNAGASEGGSAESAAEVVQLRSSLSESAKKVEALQAQLKDALQAAEAASAAPAAAGGGDAGGMSAAEKEEMNGKLRDLEARLAEYEIISEDIADLSRYREENDNLKKELEALKAGGAQPAATPAAPAVEPVVEATPEPEPEPTPSEPVSVEPPVQADAATPDAPAEPAATGAADLIDDELMKEFAAAVEGQKALDKAADKAGDGSQKAAATTDETDKLMNEFENFVSKKS</sequence>
<comment type="caution">
    <text evidence="3">The sequence shown here is derived from an EMBL/GenBank/DDBJ whole genome shotgun (WGS) entry which is preliminary data.</text>
</comment>
<gene>
    <name evidence="3" type="ORF">AZI87_00950</name>
</gene>
<accession>A0A162H402</accession>
<reference evidence="3 4" key="1">
    <citation type="submission" date="2016-03" db="EMBL/GenBank/DDBJ databases">
        <authorList>
            <person name="Ploux O."/>
        </authorList>
    </citation>
    <scope>NUCLEOTIDE SEQUENCE [LARGE SCALE GENOMIC DNA]</scope>
    <source>
        <strain evidence="3 4">EC13</strain>
    </source>
</reference>
<evidence type="ECO:0000313" key="4">
    <source>
        <dbReference type="Proteomes" id="UP000075799"/>
    </source>
</evidence>
<protein>
    <submittedName>
        <fullName evidence="3">Uncharacterized protein</fullName>
    </submittedName>
</protein>
<name>A0A162H402_BDEBC</name>
<dbReference type="Proteomes" id="UP000075799">
    <property type="component" value="Unassembled WGS sequence"/>
</dbReference>
<proteinExistence type="predicted"/>
<dbReference type="OrthoDB" id="5293678at2"/>
<feature type="compositionally biased region" description="Low complexity" evidence="1">
    <location>
        <begin position="219"/>
        <end position="235"/>
    </location>
</feature>
<feature type="transmembrane region" description="Helical" evidence="2">
    <location>
        <begin position="20"/>
        <end position="38"/>
    </location>
</feature>